<comment type="function">
    <text evidence="8">Plays an important role in the de novo pathway of purine nucleotide biosynthesis. Catalyzes the first committed step in the biosynthesis of AMP from IMP.</text>
</comment>
<comment type="subunit">
    <text evidence="1 8">Homodimer.</text>
</comment>
<comment type="pathway">
    <text evidence="8 9">Purine metabolism; AMP biosynthesis via de novo pathway; AMP from IMP: step 1/2.</text>
</comment>
<dbReference type="InterPro" id="IPR001114">
    <property type="entry name" value="Adenylosuccinate_synthetase"/>
</dbReference>
<evidence type="ECO:0000313" key="11">
    <source>
        <dbReference type="Proteomes" id="UP000229385"/>
    </source>
</evidence>
<dbReference type="EC" id="6.3.4.4" evidence="8 9"/>
<dbReference type="EMBL" id="PFWU01000044">
    <property type="protein sequence ID" value="PJA45288.1"/>
    <property type="molecule type" value="Genomic_DNA"/>
</dbReference>
<dbReference type="GO" id="GO:0005737">
    <property type="term" value="C:cytoplasm"/>
    <property type="evidence" value="ECO:0007669"/>
    <property type="project" value="UniProtKB-SubCell"/>
</dbReference>
<feature type="binding site" evidence="8">
    <location>
        <position position="295"/>
    </location>
    <ligand>
        <name>GTP</name>
        <dbReference type="ChEBI" id="CHEBI:37565"/>
    </ligand>
</feature>
<dbReference type="AlphaFoldDB" id="A0A2M7XBL1"/>
<dbReference type="SUPFAM" id="SSF52540">
    <property type="entry name" value="P-loop containing nucleoside triphosphate hydrolases"/>
    <property type="match status" value="1"/>
</dbReference>
<keyword evidence="6 8" id="KW-0460">Magnesium</keyword>
<feature type="binding site" evidence="8">
    <location>
        <position position="136"/>
    </location>
    <ligand>
        <name>IMP</name>
        <dbReference type="ChEBI" id="CHEBI:58053"/>
        <note>ligand shared between dimeric partners</note>
    </ligand>
</feature>
<feature type="binding site" description="in other chain" evidence="8">
    <location>
        <position position="216"/>
    </location>
    <ligand>
        <name>IMP</name>
        <dbReference type="ChEBI" id="CHEBI:58053"/>
        <note>ligand shared between dimeric partners</note>
    </ligand>
</feature>
<feature type="binding site" description="in other chain" evidence="8">
    <location>
        <position position="231"/>
    </location>
    <ligand>
        <name>IMP</name>
        <dbReference type="ChEBI" id="CHEBI:58053"/>
        <note>ligand shared between dimeric partners</note>
    </ligand>
</feature>
<keyword evidence="3 8" id="KW-0479">Metal-binding</keyword>
<dbReference type="SMART" id="SM00788">
    <property type="entry name" value="Adenylsucc_synt"/>
    <property type="match status" value="1"/>
</dbReference>
<dbReference type="HAMAP" id="MF_00011">
    <property type="entry name" value="Adenylosucc_synth"/>
    <property type="match status" value="1"/>
</dbReference>
<feature type="binding site" evidence="8">
    <location>
        <position position="39"/>
    </location>
    <ligand>
        <name>Mg(2+)</name>
        <dbReference type="ChEBI" id="CHEBI:18420"/>
    </ligand>
</feature>
<dbReference type="InterPro" id="IPR027417">
    <property type="entry name" value="P-loop_NTPase"/>
</dbReference>
<comment type="subcellular location">
    <subcellularLocation>
        <location evidence="8">Cytoplasm</location>
    </subcellularLocation>
</comment>
<name>A0A2M7XBL1_9BACT</name>
<keyword evidence="7 8" id="KW-0342">GTP-binding</keyword>
<dbReference type="Gene3D" id="1.10.300.10">
    <property type="entry name" value="Adenylosuccinate Synthetase, subunit A, domain 2"/>
    <property type="match status" value="1"/>
</dbReference>
<feature type="active site" description="Proton acceptor" evidence="8">
    <location>
        <position position="12"/>
    </location>
</feature>
<dbReference type="GO" id="GO:0044208">
    <property type="term" value="P:'de novo' AMP biosynthetic process"/>
    <property type="evidence" value="ECO:0007669"/>
    <property type="project" value="UniProtKB-UniRule"/>
</dbReference>
<comment type="similarity">
    <text evidence="8 9">Belongs to the adenylosuccinate synthetase family.</text>
</comment>
<evidence type="ECO:0000256" key="1">
    <source>
        <dbReference type="ARBA" id="ARBA00011738"/>
    </source>
</evidence>
<dbReference type="Proteomes" id="UP000229385">
    <property type="component" value="Unassembled WGS sequence"/>
</dbReference>
<feature type="binding site" evidence="8">
    <location>
        <position position="12"/>
    </location>
    <ligand>
        <name>Mg(2+)</name>
        <dbReference type="ChEBI" id="CHEBI:18420"/>
    </ligand>
</feature>
<dbReference type="GO" id="GO:0004019">
    <property type="term" value="F:adenylosuccinate synthase activity"/>
    <property type="evidence" value="ECO:0007669"/>
    <property type="project" value="UniProtKB-UniRule"/>
</dbReference>
<dbReference type="GO" id="GO:0000287">
    <property type="term" value="F:magnesium ion binding"/>
    <property type="evidence" value="ECO:0007669"/>
    <property type="project" value="UniProtKB-UniRule"/>
</dbReference>
<dbReference type="GO" id="GO:0046040">
    <property type="term" value="P:IMP metabolic process"/>
    <property type="evidence" value="ECO:0007669"/>
    <property type="project" value="TreeGrafter"/>
</dbReference>
<keyword evidence="4 8" id="KW-0547">Nucleotide-binding</keyword>
<dbReference type="InterPro" id="IPR042111">
    <property type="entry name" value="Adenylosuccinate_synth_dom3"/>
</dbReference>
<protein>
    <recommendedName>
        <fullName evidence="8 9">Adenylosuccinate synthetase</fullName>
        <shortName evidence="8">AMPSase</shortName>
        <shortName evidence="8">AdSS</shortName>
        <ecNumber evidence="8 9">6.3.4.4</ecNumber>
    </recommendedName>
    <alternativeName>
        <fullName evidence="8">IMP--aspartate ligase</fullName>
    </alternativeName>
</protein>
<evidence type="ECO:0000256" key="5">
    <source>
        <dbReference type="ARBA" id="ARBA00022755"/>
    </source>
</evidence>
<comment type="cofactor">
    <cofactor evidence="8">
        <name>Mg(2+)</name>
        <dbReference type="ChEBI" id="CHEBI:18420"/>
    </cofactor>
    <text evidence="8">Binds 1 Mg(2+) ion per subunit.</text>
</comment>
<evidence type="ECO:0000313" key="10">
    <source>
        <dbReference type="EMBL" id="PJA45288.1"/>
    </source>
</evidence>
<proteinExistence type="inferred from homology"/>
<organism evidence="10 11">
    <name type="scientific">Candidatus Uhrbacteria bacterium CG_4_9_14_3_um_filter_50_9</name>
    <dbReference type="NCBI Taxonomy" id="1975035"/>
    <lineage>
        <taxon>Bacteria</taxon>
        <taxon>Candidatus Uhriibacteriota</taxon>
    </lineage>
</organism>
<evidence type="ECO:0000256" key="8">
    <source>
        <dbReference type="HAMAP-Rule" id="MF_00011"/>
    </source>
</evidence>
<evidence type="ECO:0000256" key="2">
    <source>
        <dbReference type="ARBA" id="ARBA00022598"/>
    </source>
</evidence>
<dbReference type="InterPro" id="IPR042109">
    <property type="entry name" value="Adenylosuccinate_synth_dom1"/>
</dbReference>
<accession>A0A2M7XBL1</accession>
<dbReference type="Pfam" id="PF00709">
    <property type="entry name" value="Adenylsucc_synt"/>
    <property type="match status" value="1"/>
</dbReference>
<dbReference type="NCBIfam" id="NF002223">
    <property type="entry name" value="PRK01117.1"/>
    <property type="match status" value="1"/>
</dbReference>
<keyword evidence="8" id="KW-0963">Cytoplasm</keyword>
<gene>
    <name evidence="8" type="primary">purA</name>
    <name evidence="10" type="ORF">CO174_03835</name>
</gene>
<feature type="binding site" description="in other chain" evidence="8">
    <location>
        <begin position="37"/>
        <end position="40"/>
    </location>
    <ligand>
        <name>IMP</name>
        <dbReference type="ChEBI" id="CHEBI:58053"/>
        <note>ligand shared between dimeric partners</note>
    </ligand>
</feature>
<comment type="caution">
    <text evidence="10">The sequence shown here is derived from an EMBL/GenBank/DDBJ whole genome shotgun (WGS) entry which is preliminary data.</text>
</comment>
<comment type="catalytic activity">
    <reaction evidence="8 9">
        <text>IMP + L-aspartate + GTP = N(6)-(1,2-dicarboxyethyl)-AMP + GDP + phosphate + 2 H(+)</text>
        <dbReference type="Rhea" id="RHEA:15753"/>
        <dbReference type="ChEBI" id="CHEBI:15378"/>
        <dbReference type="ChEBI" id="CHEBI:29991"/>
        <dbReference type="ChEBI" id="CHEBI:37565"/>
        <dbReference type="ChEBI" id="CHEBI:43474"/>
        <dbReference type="ChEBI" id="CHEBI:57567"/>
        <dbReference type="ChEBI" id="CHEBI:58053"/>
        <dbReference type="ChEBI" id="CHEBI:58189"/>
        <dbReference type="EC" id="6.3.4.4"/>
    </reaction>
</comment>
<feature type="binding site" evidence="8">
    <location>
        <begin position="321"/>
        <end position="323"/>
    </location>
    <ligand>
        <name>GTP</name>
        <dbReference type="ChEBI" id="CHEBI:37565"/>
    </ligand>
</feature>
<evidence type="ECO:0000256" key="6">
    <source>
        <dbReference type="ARBA" id="ARBA00022842"/>
    </source>
</evidence>
<dbReference type="Gene3D" id="3.40.440.10">
    <property type="entry name" value="Adenylosuccinate Synthetase, subunit A, domain 1"/>
    <property type="match status" value="1"/>
</dbReference>
<feature type="binding site" evidence="8">
    <location>
        <begin position="289"/>
        <end position="295"/>
    </location>
    <ligand>
        <name>substrate</name>
    </ligand>
</feature>
<dbReference type="NCBIfam" id="TIGR00184">
    <property type="entry name" value="purA"/>
    <property type="match status" value="1"/>
</dbReference>
<dbReference type="Gene3D" id="3.90.170.10">
    <property type="entry name" value="Adenylosuccinate Synthetase, subunit A, domain 3"/>
    <property type="match status" value="1"/>
</dbReference>
<dbReference type="PROSITE" id="PS01266">
    <property type="entry name" value="ADENYLOSUCCIN_SYN_1"/>
    <property type="match status" value="1"/>
</dbReference>
<feature type="binding site" description="in other chain" evidence="8">
    <location>
        <position position="293"/>
    </location>
    <ligand>
        <name>IMP</name>
        <dbReference type="ChEBI" id="CHEBI:58053"/>
        <note>ligand shared between dimeric partners</note>
    </ligand>
</feature>
<feature type="binding site" description="in other chain" evidence="8">
    <location>
        <position position="122"/>
    </location>
    <ligand>
        <name>IMP</name>
        <dbReference type="ChEBI" id="CHEBI:58053"/>
        <note>ligand shared between dimeric partners</note>
    </ligand>
</feature>
<evidence type="ECO:0000256" key="3">
    <source>
        <dbReference type="ARBA" id="ARBA00022723"/>
    </source>
</evidence>
<evidence type="ECO:0000256" key="4">
    <source>
        <dbReference type="ARBA" id="ARBA00022741"/>
    </source>
</evidence>
<dbReference type="CDD" id="cd03108">
    <property type="entry name" value="AdSS"/>
    <property type="match status" value="1"/>
</dbReference>
<feature type="active site" description="Proton donor" evidence="8">
    <location>
        <position position="40"/>
    </location>
</feature>
<dbReference type="UniPathway" id="UPA00075">
    <property type="reaction ID" value="UER00335"/>
</dbReference>
<dbReference type="GO" id="GO:0005525">
    <property type="term" value="F:GTP binding"/>
    <property type="evidence" value="ECO:0007669"/>
    <property type="project" value="UniProtKB-UniRule"/>
</dbReference>
<feature type="binding site" evidence="8">
    <location>
        <begin position="11"/>
        <end position="17"/>
    </location>
    <ligand>
        <name>GTP</name>
        <dbReference type="ChEBI" id="CHEBI:37565"/>
    </ligand>
</feature>
<dbReference type="InterPro" id="IPR018220">
    <property type="entry name" value="Adenylosuccin_syn_GTP-bd"/>
</dbReference>
<dbReference type="FunFam" id="3.90.170.10:FF:000001">
    <property type="entry name" value="Adenylosuccinate synthetase"/>
    <property type="match status" value="1"/>
</dbReference>
<keyword evidence="5 8" id="KW-0658">Purine biosynthesis</keyword>
<feature type="binding site" evidence="8">
    <location>
        <begin position="39"/>
        <end position="41"/>
    </location>
    <ligand>
        <name>GTP</name>
        <dbReference type="ChEBI" id="CHEBI:37565"/>
    </ligand>
</feature>
<evidence type="ECO:0000256" key="7">
    <source>
        <dbReference type="ARBA" id="ARBA00023134"/>
    </source>
</evidence>
<dbReference type="InterPro" id="IPR042110">
    <property type="entry name" value="Adenylosuccinate_synth_dom2"/>
</dbReference>
<feature type="binding site" evidence="8">
    <location>
        <begin position="404"/>
        <end position="406"/>
    </location>
    <ligand>
        <name>GTP</name>
        <dbReference type="ChEBI" id="CHEBI:37565"/>
    </ligand>
</feature>
<reference evidence="11" key="1">
    <citation type="submission" date="2017-09" db="EMBL/GenBank/DDBJ databases">
        <title>Depth-based differentiation of microbial function through sediment-hosted aquifers and enrichment of novel symbionts in the deep terrestrial subsurface.</title>
        <authorList>
            <person name="Probst A.J."/>
            <person name="Ladd B."/>
            <person name="Jarett J.K."/>
            <person name="Geller-Mcgrath D.E."/>
            <person name="Sieber C.M.K."/>
            <person name="Emerson J.B."/>
            <person name="Anantharaman K."/>
            <person name="Thomas B.C."/>
            <person name="Malmstrom R."/>
            <person name="Stieglmeier M."/>
            <person name="Klingl A."/>
            <person name="Woyke T."/>
            <person name="Ryan C.M."/>
            <person name="Banfield J.F."/>
        </authorList>
    </citation>
    <scope>NUCLEOTIDE SEQUENCE [LARGE SCALE GENOMIC DNA]</scope>
</reference>
<dbReference type="PANTHER" id="PTHR11846">
    <property type="entry name" value="ADENYLOSUCCINATE SYNTHETASE"/>
    <property type="match status" value="1"/>
</dbReference>
<sequence>MWKVILGAQWGDEGKGRVVDNLSRDVRFVVRFNGGGNAGHTIWDNDTKYVLHILPSGIVRPQTVNLCGPGVVHDLEVVHEELALARACGSTVILDRSAPVVLPLHKLIDEAREKARGGIGTTKCGIGPCYEDLASRRGVKLGHLTRREKVHEALTRGGYYEEKAAILSHFGVPVPSLDEVIDWCMSFSDELVPHLGDTRAALALADSSDVLFEGAQGVLLDLIHGSHPFVTSSYCTLGGVSASLGVYDFDRVIGVTKAYITRVGEGPFPTEQENGEGDFLRTQGHEYGATTGRPRRCGWLDLVALRYAARVGGLSELMLTKLDVLSGIDEIKVCTGYRLSGEALGKHETLTRYVLERAEPLYETLLGWREDISDCRSLETLPRNAQVYVQFISEWVGLPITAIGVGPERQQMIWRKSR</sequence>
<dbReference type="PANTHER" id="PTHR11846:SF0">
    <property type="entry name" value="ADENYLOSUCCINATE SYNTHETASE"/>
    <property type="match status" value="1"/>
</dbReference>
<evidence type="ECO:0000256" key="9">
    <source>
        <dbReference type="RuleBase" id="RU000520"/>
    </source>
</evidence>
<feature type="binding site" description="in other chain" evidence="8">
    <location>
        <begin position="12"/>
        <end position="15"/>
    </location>
    <ligand>
        <name>IMP</name>
        <dbReference type="ChEBI" id="CHEBI:58053"/>
        <note>ligand shared between dimeric partners</note>
    </ligand>
</feature>
<keyword evidence="2 8" id="KW-0436">Ligase</keyword>